<accession>A0A9Q8LHA1</accession>
<keyword evidence="2" id="KW-1185">Reference proteome</keyword>
<dbReference type="GO" id="GO:0004497">
    <property type="term" value="F:monooxygenase activity"/>
    <property type="evidence" value="ECO:0007669"/>
    <property type="project" value="UniProtKB-KW"/>
</dbReference>
<dbReference type="KEGG" id="ffu:CLAFUR5_05909"/>
<dbReference type="EMBL" id="CP090167">
    <property type="protein sequence ID" value="UJO17411.1"/>
    <property type="molecule type" value="Genomic_DNA"/>
</dbReference>
<keyword evidence="1" id="KW-0503">Monooxygenase</keyword>
<dbReference type="AlphaFoldDB" id="A0A9Q8LHA1"/>
<proteinExistence type="predicted"/>
<evidence type="ECO:0000313" key="2">
    <source>
        <dbReference type="Proteomes" id="UP000756132"/>
    </source>
</evidence>
<keyword evidence="1" id="KW-0560">Oxidoreductase</keyword>
<name>A0A9Q8LHA1_PASFU</name>
<dbReference type="GeneID" id="71985787"/>
<dbReference type="Proteomes" id="UP000756132">
    <property type="component" value="Chromosome 5"/>
</dbReference>
<dbReference type="RefSeq" id="XP_047761777.1">
    <property type="nucleotide sequence ID" value="XM_047905057.1"/>
</dbReference>
<evidence type="ECO:0000313" key="1">
    <source>
        <dbReference type="EMBL" id="UJO17411.1"/>
    </source>
</evidence>
<reference evidence="1" key="1">
    <citation type="submission" date="2021-12" db="EMBL/GenBank/DDBJ databases">
        <authorList>
            <person name="Zaccaron A."/>
            <person name="Stergiopoulos I."/>
        </authorList>
    </citation>
    <scope>NUCLEOTIDE SEQUENCE</scope>
    <source>
        <strain evidence="1">Race5_Kim</strain>
    </source>
</reference>
<reference evidence="1" key="2">
    <citation type="journal article" date="2022" name="Microb. Genom.">
        <title>A chromosome-scale genome assembly of the tomato pathogen Cladosporium fulvum reveals a compartmentalized genome architecture and the presence of a dispensable chromosome.</title>
        <authorList>
            <person name="Zaccaron A.Z."/>
            <person name="Chen L.H."/>
            <person name="Samaras A."/>
            <person name="Stergiopoulos I."/>
        </authorList>
    </citation>
    <scope>NUCLEOTIDE SEQUENCE</scope>
    <source>
        <strain evidence="1">Race5_Kim</strain>
    </source>
</reference>
<protein>
    <submittedName>
        <fullName evidence="1">FAD-dependent monooxygenase sdcF</fullName>
    </submittedName>
</protein>
<dbReference type="OrthoDB" id="2151789at2759"/>
<sequence length="152" mass="17193">MLALLDIFDEAMTYLFHQIPHFSGLMAFQPLHPIMTSRSAATGGNVLGIGPEDGYVVNADPNMQWAGAENDVLVKEVWEKAFAERQRLAEEHGVATDWLYLNYAEKWQDPIKGYGKDNVEFMRKVSRKYDPKGVFQRQLSGGFKLWNHGGSS</sequence>
<gene>
    <name evidence="1" type="ORF">CLAFUR5_05909</name>
</gene>
<organism evidence="1 2">
    <name type="scientific">Passalora fulva</name>
    <name type="common">Tomato leaf mold</name>
    <name type="synonym">Cladosporium fulvum</name>
    <dbReference type="NCBI Taxonomy" id="5499"/>
    <lineage>
        <taxon>Eukaryota</taxon>
        <taxon>Fungi</taxon>
        <taxon>Dikarya</taxon>
        <taxon>Ascomycota</taxon>
        <taxon>Pezizomycotina</taxon>
        <taxon>Dothideomycetes</taxon>
        <taxon>Dothideomycetidae</taxon>
        <taxon>Mycosphaerellales</taxon>
        <taxon>Mycosphaerellaceae</taxon>
        <taxon>Fulvia</taxon>
    </lineage>
</organism>